<dbReference type="EMBL" id="WOCD01000001">
    <property type="protein sequence ID" value="MUH71149.1"/>
    <property type="molecule type" value="Genomic_DNA"/>
</dbReference>
<comment type="caution">
    <text evidence="13">The sequence shown here is derived from an EMBL/GenBank/DDBJ whole genome shotgun (WGS) entry which is preliminary data.</text>
</comment>
<dbReference type="PIRSF" id="PIRSF000726">
    <property type="entry name" value="Asp_kin"/>
    <property type="match status" value="1"/>
</dbReference>
<dbReference type="Pfam" id="PF22468">
    <property type="entry name" value="ACT_9"/>
    <property type="match status" value="1"/>
</dbReference>
<feature type="binding site" evidence="8">
    <location>
        <begin position="270"/>
        <end position="271"/>
    </location>
    <ligand>
        <name>ATP</name>
        <dbReference type="ChEBI" id="CHEBI:30616"/>
    </ligand>
</feature>
<keyword evidence="5 9" id="KW-0418">Kinase</keyword>
<dbReference type="InterPro" id="IPR042199">
    <property type="entry name" value="AsparK_Bifunc_asparK/hSer_DH"/>
</dbReference>
<sequence>MSKVSSVTVAKFGGTSLKNYQSMVRCANIVIEEPSIKVVVLSASAGVTNLLVELTAKDVSDAIASTLIDNIKNIQLDISAGLFEQKQIEQNRVNGYVLNLVHELEYASQMLREQFSLKLVDEILSFGERFSSYLFTEIMTELLSNVDDKPQLVRFDARRIIKTDSRFGHARPDLTAIKQQSQLSLNLPECLYITQGFVGEDSFGNTTTLGRGGSDFSAALIAEAINADKLQIWTDVAGIYSSDPRFVTTAKPIKALSFNEAAELATFGAKVLHPATLLPAIRSQIDVFVGSSLEPSAGGTHLTTKPSTSGVRAIALRENQTLVTLSSPNMLLASGFLARVFAILAKYELSVDLITTSEISVALTFDNINGVSEGILPQECITELEDFCAVSIEGELSLVAVIGNHNPDHETISSTELLFKSLGDYQIRMICHGASRHNVCFLVKQSIAKNVVTNIHDQIFG</sequence>
<comment type="pathway">
    <text evidence="1 10">Amino-acid biosynthesis; L-lysine biosynthesis via DAP pathway; (S)-tetrahydrodipicolinate from L-aspartate: step 1/4.</text>
</comment>
<dbReference type="PANTHER" id="PTHR21499">
    <property type="entry name" value="ASPARTATE KINASE"/>
    <property type="match status" value="1"/>
</dbReference>
<keyword evidence="10" id="KW-0028">Amino-acid biosynthesis</keyword>
<dbReference type="UniPathway" id="UPA00051">
    <property type="reaction ID" value="UER00462"/>
</dbReference>
<dbReference type="Proteomes" id="UP000439994">
    <property type="component" value="Unassembled WGS sequence"/>
</dbReference>
<dbReference type="GO" id="GO:0005524">
    <property type="term" value="F:ATP binding"/>
    <property type="evidence" value="ECO:0007669"/>
    <property type="project" value="UniProtKB-KW"/>
</dbReference>
<dbReference type="GO" id="GO:0009088">
    <property type="term" value="P:threonine biosynthetic process"/>
    <property type="evidence" value="ECO:0007669"/>
    <property type="project" value="UniProtKB-UniPathway"/>
</dbReference>
<dbReference type="Gene3D" id="1.20.120.1320">
    <property type="entry name" value="Aspartokinase, catalytic domain"/>
    <property type="match status" value="1"/>
</dbReference>
<evidence type="ECO:0000256" key="8">
    <source>
        <dbReference type="PIRSR" id="PIRSR000726-1"/>
    </source>
</evidence>
<dbReference type="UniPathway" id="UPA00050">
    <property type="reaction ID" value="UER00461"/>
</dbReference>
<name>A0A6N8F6X6_9GAMM</name>
<dbReference type="InterPro" id="IPR054352">
    <property type="entry name" value="ACT_Aspartokinase"/>
</dbReference>
<comment type="pathway">
    <text evidence="10">Amino-acid biosynthesis; L-methionine biosynthesis via de novo pathway; L-homoserine from L-aspartate: step 1/3.</text>
</comment>
<comment type="similarity">
    <text evidence="2 9">Belongs to the aspartokinase family.</text>
</comment>
<dbReference type="InterPro" id="IPR005260">
    <property type="entry name" value="Asp_kin_monofn"/>
</dbReference>
<keyword evidence="3 9" id="KW-0808">Transferase</keyword>
<dbReference type="SUPFAM" id="SSF53633">
    <property type="entry name" value="Carbamate kinase-like"/>
    <property type="match status" value="1"/>
</dbReference>
<protein>
    <recommendedName>
        <fullName evidence="9">Aspartokinase</fullName>
        <ecNumber evidence="9">2.7.2.4</ecNumber>
    </recommendedName>
</protein>
<dbReference type="SUPFAM" id="SSF55021">
    <property type="entry name" value="ACT-like"/>
    <property type="match status" value="2"/>
</dbReference>
<dbReference type="GO" id="GO:0005829">
    <property type="term" value="C:cytosol"/>
    <property type="evidence" value="ECO:0007669"/>
    <property type="project" value="TreeGrafter"/>
</dbReference>
<evidence type="ECO:0000256" key="1">
    <source>
        <dbReference type="ARBA" id="ARBA00004766"/>
    </source>
</evidence>
<dbReference type="Pfam" id="PF00696">
    <property type="entry name" value="AA_kinase"/>
    <property type="match status" value="1"/>
</dbReference>
<dbReference type="InterPro" id="IPR018042">
    <property type="entry name" value="Aspartate_kinase_CS"/>
</dbReference>
<dbReference type="PANTHER" id="PTHR21499:SF59">
    <property type="entry name" value="ASPARTOKINASE"/>
    <property type="match status" value="1"/>
</dbReference>
<keyword evidence="14" id="KW-1185">Reference proteome</keyword>
<evidence type="ECO:0000313" key="14">
    <source>
        <dbReference type="Proteomes" id="UP000439994"/>
    </source>
</evidence>
<dbReference type="NCBIfam" id="TIGR00657">
    <property type="entry name" value="asp_kinases"/>
    <property type="match status" value="1"/>
</dbReference>
<dbReference type="AlphaFoldDB" id="A0A6N8F6X6"/>
<evidence type="ECO:0000256" key="9">
    <source>
        <dbReference type="RuleBase" id="RU003448"/>
    </source>
</evidence>
<evidence type="ECO:0000256" key="7">
    <source>
        <dbReference type="ARBA" id="ARBA00047872"/>
    </source>
</evidence>
<reference evidence="13 14" key="1">
    <citation type="submission" date="2019-11" db="EMBL/GenBank/DDBJ databases">
        <title>P. haliotis isolates from Z. marina roots.</title>
        <authorList>
            <person name="Cohen M."/>
            <person name="Jospin G."/>
            <person name="Eisen J.A."/>
            <person name="Coil D.A."/>
        </authorList>
    </citation>
    <scope>NUCLEOTIDE SEQUENCE [LARGE SCALE GENOMIC DNA]</scope>
    <source>
        <strain evidence="13 14">UCD-MCMsp1aY</strain>
    </source>
</reference>
<dbReference type="Gene3D" id="3.40.1160.10">
    <property type="entry name" value="Acetylglutamate kinase-like"/>
    <property type="match status" value="1"/>
</dbReference>
<feature type="domain" description="Aspartokinase ACT" evidence="12">
    <location>
        <begin position="400"/>
        <end position="458"/>
    </location>
</feature>
<evidence type="ECO:0000256" key="3">
    <source>
        <dbReference type="ARBA" id="ARBA00022679"/>
    </source>
</evidence>
<dbReference type="RefSeq" id="WP_155693618.1">
    <property type="nucleotide sequence ID" value="NZ_WOCD01000001.1"/>
</dbReference>
<feature type="binding site" evidence="8">
    <location>
        <begin position="234"/>
        <end position="235"/>
    </location>
    <ligand>
        <name>ATP</name>
        <dbReference type="ChEBI" id="CHEBI:30616"/>
    </ligand>
</feature>
<evidence type="ECO:0000313" key="13">
    <source>
        <dbReference type="EMBL" id="MUH71149.1"/>
    </source>
</evidence>
<organism evidence="13 14">
    <name type="scientific">Psychrosphaera haliotis</name>
    <dbReference type="NCBI Taxonomy" id="555083"/>
    <lineage>
        <taxon>Bacteria</taxon>
        <taxon>Pseudomonadati</taxon>
        <taxon>Pseudomonadota</taxon>
        <taxon>Gammaproteobacteria</taxon>
        <taxon>Alteromonadales</taxon>
        <taxon>Pseudoalteromonadaceae</taxon>
        <taxon>Psychrosphaera</taxon>
    </lineage>
</organism>
<dbReference type="InterPro" id="IPR045865">
    <property type="entry name" value="ACT-like_dom_sf"/>
</dbReference>
<dbReference type="InterPro" id="IPR001341">
    <property type="entry name" value="Asp_kinase"/>
</dbReference>
<feature type="domain" description="Aspartate/glutamate/uridylate kinase" evidence="11">
    <location>
        <begin position="7"/>
        <end position="290"/>
    </location>
</feature>
<evidence type="ECO:0000256" key="10">
    <source>
        <dbReference type="RuleBase" id="RU004249"/>
    </source>
</evidence>
<dbReference type="EC" id="2.7.2.4" evidence="9"/>
<dbReference type="InterPro" id="IPR036393">
    <property type="entry name" value="AceGlu_kinase-like_sf"/>
</dbReference>
<dbReference type="PROSITE" id="PS00324">
    <property type="entry name" value="ASPARTOKINASE"/>
    <property type="match status" value="1"/>
</dbReference>
<dbReference type="NCBIfam" id="NF006570">
    <property type="entry name" value="PRK09084.1"/>
    <property type="match status" value="1"/>
</dbReference>
<evidence type="ECO:0000259" key="11">
    <source>
        <dbReference type="Pfam" id="PF00696"/>
    </source>
</evidence>
<evidence type="ECO:0000256" key="6">
    <source>
        <dbReference type="ARBA" id="ARBA00022840"/>
    </source>
</evidence>
<feature type="binding site" evidence="8">
    <location>
        <position position="240"/>
    </location>
    <ligand>
        <name>ATP</name>
        <dbReference type="ChEBI" id="CHEBI:30616"/>
    </ligand>
</feature>
<feature type="binding site" evidence="8">
    <location>
        <position position="245"/>
    </location>
    <ligand>
        <name>ATP</name>
        <dbReference type="ChEBI" id="CHEBI:30616"/>
    </ligand>
</feature>
<dbReference type="GO" id="GO:0009090">
    <property type="term" value="P:homoserine biosynthetic process"/>
    <property type="evidence" value="ECO:0007669"/>
    <property type="project" value="TreeGrafter"/>
</dbReference>
<evidence type="ECO:0000256" key="4">
    <source>
        <dbReference type="ARBA" id="ARBA00022741"/>
    </source>
</evidence>
<evidence type="ECO:0000256" key="5">
    <source>
        <dbReference type="ARBA" id="ARBA00022777"/>
    </source>
</evidence>
<evidence type="ECO:0000256" key="2">
    <source>
        <dbReference type="ARBA" id="ARBA00010122"/>
    </source>
</evidence>
<dbReference type="UniPathway" id="UPA00034">
    <property type="reaction ID" value="UER00015"/>
</dbReference>
<dbReference type="GO" id="GO:0009089">
    <property type="term" value="P:lysine biosynthetic process via diaminopimelate"/>
    <property type="evidence" value="ECO:0007669"/>
    <property type="project" value="UniProtKB-UniPathway"/>
</dbReference>
<gene>
    <name evidence="13" type="primary">lysC</name>
    <name evidence="13" type="ORF">GNP35_00775</name>
</gene>
<dbReference type="OrthoDB" id="9799110at2"/>
<keyword evidence="6 8" id="KW-0067">ATP-binding</keyword>
<dbReference type="GO" id="GO:0004072">
    <property type="term" value="F:aspartate kinase activity"/>
    <property type="evidence" value="ECO:0007669"/>
    <property type="project" value="UniProtKB-EC"/>
</dbReference>
<keyword evidence="4 8" id="KW-0547">Nucleotide-binding</keyword>
<comment type="pathway">
    <text evidence="10">Amino-acid biosynthesis; L-threonine biosynthesis; L-threonine from L-aspartate: step 1/5.</text>
</comment>
<accession>A0A6N8F6X6</accession>
<dbReference type="InterPro" id="IPR001048">
    <property type="entry name" value="Asp/Glu/Uridylate_kinase"/>
</dbReference>
<proteinExistence type="inferred from homology"/>
<evidence type="ECO:0000259" key="12">
    <source>
        <dbReference type="Pfam" id="PF22468"/>
    </source>
</evidence>
<dbReference type="Gene3D" id="3.30.70.260">
    <property type="match status" value="2"/>
</dbReference>
<comment type="catalytic activity">
    <reaction evidence="7 9">
        <text>L-aspartate + ATP = 4-phospho-L-aspartate + ADP</text>
        <dbReference type="Rhea" id="RHEA:23776"/>
        <dbReference type="ChEBI" id="CHEBI:29991"/>
        <dbReference type="ChEBI" id="CHEBI:30616"/>
        <dbReference type="ChEBI" id="CHEBI:57535"/>
        <dbReference type="ChEBI" id="CHEBI:456216"/>
        <dbReference type="EC" id="2.7.2.4"/>
    </reaction>
</comment>